<dbReference type="InterPro" id="IPR011528">
    <property type="entry name" value="NERD"/>
</dbReference>
<proteinExistence type="predicted"/>
<dbReference type="InterPro" id="IPR004027">
    <property type="entry name" value="SEC_C_motif"/>
</dbReference>
<reference evidence="2 3" key="1">
    <citation type="submission" date="2020-08" db="EMBL/GenBank/DDBJ databases">
        <title>A Genomic Blueprint of the Chicken Gut Microbiome.</title>
        <authorList>
            <person name="Gilroy R."/>
            <person name="Ravi A."/>
            <person name="Getino M."/>
            <person name="Pursley I."/>
            <person name="Horton D.L."/>
            <person name="Alikhan N.-F."/>
            <person name="Baker D."/>
            <person name="Gharbi K."/>
            <person name="Hall N."/>
            <person name="Watson M."/>
            <person name="Adriaenssens E.M."/>
            <person name="Foster-Nyarko E."/>
            <person name="Jarju S."/>
            <person name="Secka A."/>
            <person name="Antonio M."/>
            <person name="Oren A."/>
            <person name="Chaudhuri R."/>
            <person name="La Ragione R.M."/>
            <person name="Hildebrand F."/>
            <person name="Pallen M.J."/>
        </authorList>
    </citation>
    <scope>NUCLEOTIDE SEQUENCE [LARGE SCALE GENOMIC DNA]</scope>
    <source>
        <strain evidence="2 3">Sa2BUA9</strain>
    </source>
</reference>
<organism evidence="2 3">
    <name type="scientific">Psychrobacillus faecigallinarum</name>
    <dbReference type="NCBI Taxonomy" id="2762235"/>
    <lineage>
        <taxon>Bacteria</taxon>
        <taxon>Bacillati</taxon>
        <taxon>Bacillota</taxon>
        <taxon>Bacilli</taxon>
        <taxon>Bacillales</taxon>
        <taxon>Bacillaceae</taxon>
        <taxon>Psychrobacillus</taxon>
    </lineage>
</organism>
<evidence type="ECO:0000259" key="1">
    <source>
        <dbReference type="Pfam" id="PF08378"/>
    </source>
</evidence>
<accession>A0ABR8RDT9</accession>
<dbReference type="Pfam" id="PF02810">
    <property type="entry name" value="SEC-C"/>
    <property type="match status" value="1"/>
</dbReference>
<dbReference type="Gene3D" id="3.10.450.50">
    <property type="match status" value="1"/>
</dbReference>
<gene>
    <name evidence="2" type="ORF">H9650_17835</name>
</gene>
<feature type="domain" description="NERD" evidence="1">
    <location>
        <begin position="467"/>
        <end position="555"/>
    </location>
</feature>
<dbReference type="Pfam" id="PF08378">
    <property type="entry name" value="NERD"/>
    <property type="match status" value="1"/>
</dbReference>
<dbReference type="RefSeq" id="WP_191697822.1">
    <property type="nucleotide sequence ID" value="NZ_JACSQO010000012.1"/>
</dbReference>
<evidence type="ECO:0000313" key="2">
    <source>
        <dbReference type="EMBL" id="MBD7945969.1"/>
    </source>
</evidence>
<protein>
    <submittedName>
        <fullName evidence="2">SEC-C domain-containing protein</fullName>
    </submittedName>
</protein>
<dbReference type="EMBL" id="JACSQO010000012">
    <property type="protein sequence ID" value="MBD7945969.1"/>
    <property type="molecule type" value="Genomic_DNA"/>
</dbReference>
<keyword evidence="3" id="KW-1185">Reference proteome</keyword>
<evidence type="ECO:0000313" key="3">
    <source>
        <dbReference type="Proteomes" id="UP000640786"/>
    </source>
</evidence>
<comment type="caution">
    <text evidence="2">The sequence shown here is derived from an EMBL/GenBank/DDBJ whole genome shotgun (WGS) entry which is preliminary data.</text>
</comment>
<dbReference type="Proteomes" id="UP000640786">
    <property type="component" value="Unassembled WGS sequence"/>
</dbReference>
<name>A0ABR8RDT9_9BACI</name>
<sequence length="718" mass="83958">MEKLKSTYLVDKQNFIDNLFELFQSNPGNFKRNIVFQSFFKDVISMDYTINDFTFLTDVVDGIFEKSTEFPPKFLNDIYIIYGVYESLYFNLSTNTDRLNANQFIKKPLDIQIQTLLSYLQDQYTLSKTDKYSPINKNILTGFDEFVANKSHEFESIGHEVKVSLNEILDTLVEIINLIIPFLYFKKRSEKLGSPIVQNKISPYNDGGFEELLYVTQQRLVLTTLWEKFKYEDWGFFIEKTTETNENIFCYVPKIEEVELANFYGVNRLNYQINSKALLTTKAQESDVRKAYELIKKLSKYGTLDLINNLTEVEYNTIKVIAKKKIDIELKFLDEYYFKLSKNEVNVDLILNFLEFMITISLISEDKKYPEEGIDGDFSFLVPKIRKDKLAKSFSIIKGYSEELSLRVIDIFVYGSTLNRGYDLFSKPLVHIDNQTVIYTPYLFTHLNIQKAVQEWIKQCGFKIAKKGFGFEKSVTRILEKNKYLNIESNIKFAASDGKEIEYDLIAKMGNTTIIIEFKNMFQPYTGKDHFKNMDIIKEGIEQLNRREMILKQDFEIINEKLRFDLDCQSNIIKILCTNVYNYTPLELDGVYITDVSTLGKFFTNPESYYGGFGKKSDTHVLIKYSDAWKGDVPDEEDLINFLMEPESIKHLKNKVSKQFKPVYRTELTDRNIVYLDHYFEENPYIPKSKTEPNTGGRKKPCFCGSGKKYKRCCGKNK</sequence>
<dbReference type="SUPFAM" id="SSF103642">
    <property type="entry name" value="Sec-C motif"/>
    <property type="match status" value="1"/>
</dbReference>